<dbReference type="Pfam" id="PF10358">
    <property type="entry name" value="NT-C2"/>
    <property type="match status" value="1"/>
</dbReference>
<evidence type="ECO:0000259" key="2">
    <source>
        <dbReference type="PROSITE" id="PS51840"/>
    </source>
</evidence>
<reference evidence="3 4" key="1">
    <citation type="submission" date="2024-01" db="EMBL/GenBank/DDBJ databases">
        <authorList>
            <person name="Allen C."/>
            <person name="Tagirdzhanova G."/>
        </authorList>
    </citation>
    <scope>NUCLEOTIDE SEQUENCE [LARGE SCALE GENOMIC DNA]</scope>
</reference>
<feature type="compositionally biased region" description="Low complexity" evidence="1">
    <location>
        <begin position="484"/>
        <end position="493"/>
    </location>
</feature>
<dbReference type="InterPro" id="IPR019448">
    <property type="entry name" value="NT-C2"/>
</dbReference>
<sequence>MPIYDLNNVPLVSGVSSVKWHLPHSIRSEHRGRTHKQPIANHRVEYDYAKIIPLRLVVDRNNRLSDYPIEFEIIQEFEAHGAGRDEKIVLGKVSLNLAEYVAESEAIARDTRPASSDSYRAHEQPGGSSGAWHSRQRSSMSGKNSAHSNLGTSVGTIDSVASGPASTAGSSVASLTTSGGSPVEDGVIRRYLMQDSKINSTLKIGILLVQTEGEHNYVAPPLKSAPVFGGITGIMASSEVMNSGETGFEDHEDFAPVGAVVGAMMAGGPTAKGHENAEIQDVYRRALAASWACQTGELPADECIEDIFSGGDGFGMRPDFSGMAAQHNKSRAPMPTGTSLGAVKERNGWSPSSPTASSIHEGDEEDGFIPSAPSRTSSGGKKHHGLLPRLVPIRRKTLPVSGPGSSEHHSLSSPLRGRFRERSNNNGSSGDDGASGTGGGSGNTSGSNKNQDDDDDDGNFGDPGNIATLRPSDIRKFRGGAGAGLPASASASALSGRYRAPGRELSGLSDRTITPHADLELPHTSAMAMALGSRSSRSSPGPQSPSASTFSNRRDDDFGSSALASGSGNRGGSNPRRTMGSRVPSNGSRKSSGNGSGNGSGHDEYAQRAREVHEYDVRDDYVAWQLPGTIAASS</sequence>
<dbReference type="EMBL" id="CAWUHB010000017">
    <property type="protein sequence ID" value="CAK7219117.1"/>
    <property type="molecule type" value="Genomic_DNA"/>
</dbReference>
<accession>A0ABP0BHL0</accession>
<feature type="region of interest" description="Disordered" evidence="1">
    <location>
        <begin position="325"/>
        <end position="493"/>
    </location>
</feature>
<comment type="caution">
    <text evidence="3">The sequence shown here is derived from an EMBL/GenBank/DDBJ whole genome shotgun (WGS) entry which is preliminary data.</text>
</comment>
<evidence type="ECO:0000313" key="3">
    <source>
        <dbReference type="EMBL" id="CAK7219117.1"/>
    </source>
</evidence>
<feature type="compositionally biased region" description="Polar residues" evidence="1">
    <location>
        <begin position="164"/>
        <end position="180"/>
    </location>
</feature>
<protein>
    <recommendedName>
        <fullName evidence="2">C2 NT-type domain-containing protein</fullName>
    </recommendedName>
</protein>
<feature type="compositionally biased region" description="Gly residues" evidence="1">
    <location>
        <begin position="433"/>
        <end position="443"/>
    </location>
</feature>
<organism evidence="3 4">
    <name type="scientific">Sporothrix curviconia</name>
    <dbReference type="NCBI Taxonomy" id="1260050"/>
    <lineage>
        <taxon>Eukaryota</taxon>
        <taxon>Fungi</taxon>
        <taxon>Dikarya</taxon>
        <taxon>Ascomycota</taxon>
        <taxon>Pezizomycotina</taxon>
        <taxon>Sordariomycetes</taxon>
        <taxon>Sordariomycetidae</taxon>
        <taxon>Ophiostomatales</taxon>
        <taxon>Ophiostomataceae</taxon>
        <taxon>Sporothrix</taxon>
    </lineage>
</organism>
<keyword evidence="4" id="KW-1185">Reference proteome</keyword>
<feature type="region of interest" description="Disordered" evidence="1">
    <location>
        <begin position="108"/>
        <end position="180"/>
    </location>
</feature>
<feature type="region of interest" description="Disordered" evidence="1">
    <location>
        <begin position="530"/>
        <end position="612"/>
    </location>
</feature>
<dbReference type="Proteomes" id="UP001642405">
    <property type="component" value="Unassembled WGS sequence"/>
</dbReference>
<evidence type="ECO:0000313" key="4">
    <source>
        <dbReference type="Proteomes" id="UP001642405"/>
    </source>
</evidence>
<name>A0ABP0BHL0_9PEZI</name>
<feature type="compositionally biased region" description="Low complexity" evidence="1">
    <location>
        <begin position="530"/>
        <end position="548"/>
    </location>
</feature>
<gene>
    <name evidence="3" type="ORF">SCUCBS95973_003711</name>
</gene>
<feature type="compositionally biased region" description="Basic and acidic residues" evidence="1">
    <location>
        <begin position="601"/>
        <end position="612"/>
    </location>
</feature>
<dbReference type="PANTHER" id="PTHR21456:SF1">
    <property type="entry name" value="C2 NT-TYPE DOMAIN-CONTAINING PROTEIN"/>
    <property type="match status" value="1"/>
</dbReference>
<evidence type="ECO:0000256" key="1">
    <source>
        <dbReference type="SAM" id="MobiDB-lite"/>
    </source>
</evidence>
<dbReference type="InterPro" id="IPR039931">
    <property type="entry name" value="EEIG1/2-like"/>
</dbReference>
<feature type="compositionally biased region" description="Polar residues" evidence="1">
    <location>
        <begin position="349"/>
        <end position="358"/>
    </location>
</feature>
<feature type="compositionally biased region" description="Polar residues" evidence="1">
    <location>
        <begin position="137"/>
        <end position="156"/>
    </location>
</feature>
<feature type="compositionally biased region" description="Basic residues" evidence="1">
    <location>
        <begin position="380"/>
        <end position="397"/>
    </location>
</feature>
<feature type="domain" description="C2 NT-type" evidence="2">
    <location>
        <begin position="1"/>
        <end position="141"/>
    </location>
</feature>
<dbReference type="PANTHER" id="PTHR21456">
    <property type="entry name" value="FAMILY WITH SEQUENCE SIMILARITY 102"/>
    <property type="match status" value="1"/>
</dbReference>
<proteinExistence type="predicted"/>
<dbReference type="PROSITE" id="PS51840">
    <property type="entry name" value="C2_NT"/>
    <property type="match status" value="1"/>
</dbReference>